<keyword evidence="3" id="KW-1185">Reference proteome</keyword>
<sequence>MSTDTLIKNASFDALRTASEATTRGATAKAPVTHQSCNVIARLDAPPETQGGALILRATPLFDGPHTTTGRAETFTVRADRIKECKDNLNKGAGGGVGSILALGNAWRDADRGVISVGWINTCVSAQKVQGELNHHQHRDVVQVYAQMPVLDFTNVQRGFGEPARIRWALGRDTMTTRVAHGSRWTPVVFDRHWLQEKLAQAWEARAQDHVSINLRLPVLRPEQARPARDAAEAARAIDTLLAADRYRSILTRISNGGETETRWQPLMRGEQPGEWVAQLLARVPGFDAQGHPVADPDTGEQVQVDRFALIEGIDNPVLFDAATRGEIQLEFIPRDALWVASKHAVSLANDIKTIQQSASADDLRAVAFTFGHETEAVSRVALVLQQQAERTYVVAGPFRLDTGPAYTPATVPSPYLQAPATPDADRDPAAAEGEPSWESATVQDLPELADEAFELSQAALDAAFQVDSAATPAPAPAKPAPQTLDAPTATAPPPAPAPVNLTSGNPTSSNPAPARPAAPTM</sequence>
<dbReference type="RefSeq" id="WP_169250611.1">
    <property type="nucleotide sequence ID" value="NZ_SPMZ01000088.1"/>
</dbReference>
<reference evidence="2 3" key="1">
    <citation type="submission" date="2019-03" db="EMBL/GenBank/DDBJ databases">
        <title>Metabolic reconstructions from genomes of highly enriched 'Candidatus Accumulibacter' and 'Candidatus Competibacter' bioreactor populations.</title>
        <authorList>
            <person name="Annavajhala M.K."/>
            <person name="Welles L."/>
            <person name="Abbas B."/>
            <person name="Sorokin D."/>
            <person name="Park H."/>
            <person name="Van Loosdrecht M."/>
            <person name="Chandran K."/>
        </authorList>
    </citation>
    <scope>NUCLEOTIDE SEQUENCE [LARGE SCALE GENOMIC DNA]</scope>
    <source>
        <strain evidence="2 3">SBR_G</strain>
    </source>
</reference>
<accession>A0ABX1TPG6</accession>
<evidence type="ECO:0000313" key="2">
    <source>
        <dbReference type="EMBL" id="NMQ21340.1"/>
    </source>
</evidence>
<name>A0ABX1TPG6_9GAMM</name>
<gene>
    <name evidence="2" type="ORF">E4P82_20325</name>
</gene>
<feature type="region of interest" description="Disordered" evidence="1">
    <location>
        <begin position="471"/>
        <end position="522"/>
    </location>
</feature>
<evidence type="ECO:0000256" key="1">
    <source>
        <dbReference type="SAM" id="MobiDB-lite"/>
    </source>
</evidence>
<feature type="compositionally biased region" description="Polar residues" evidence="1">
    <location>
        <begin position="501"/>
        <end position="511"/>
    </location>
</feature>
<feature type="region of interest" description="Disordered" evidence="1">
    <location>
        <begin position="410"/>
        <end position="442"/>
    </location>
</feature>
<dbReference type="Proteomes" id="UP000760480">
    <property type="component" value="Unassembled WGS sequence"/>
</dbReference>
<dbReference type="EMBL" id="SPMZ01000088">
    <property type="protein sequence ID" value="NMQ21340.1"/>
    <property type="molecule type" value="Genomic_DNA"/>
</dbReference>
<comment type="caution">
    <text evidence="2">The sequence shown here is derived from an EMBL/GenBank/DDBJ whole genome shotgun (WGS) entry which is preliminary data.</text>
</comment>
<feature type="compositionally biased region" description="Low complexity" evidence="1">
    <location>
        <begin position="481"/>
        <end position="490"/>
    </location>
</feature>
<protein>
    <submittedName>
        <fullName evidence="2">Uncharacterized protein</fullName>
    </submittedName>
</protein>
<organism evidence="2 3">
    <name type="scientific">Candidatus Competibacter phosphatis</name>
    <dbReference type="NCBI Taxonomy" id="221280"/>
    <lineage>
        <taxon>Bacteria</taxon>
        <taxon>Pseudomonadati</taxon>
        <taxon>Pseudomonadota</taxon>
        <taxon>Gammaproteobacteria</taxon>
        <taxon>Candidatus Competibacteraceae</taxon>
        <taxon>Candidatus Competibacter</taxon>
    </lineage>
</organism>
<evidence type="ECO:0000313" key="3">
    <source>
        <dbReference type="Proteomes" id="UP000760480"/>
    </source>
</evidence>
<proteinExistence type="predicted"/>
<feature type="compositionally biased region" description="Low complexity" evidence="1">
    <location>
        <begin position="512"/>
        <end position="522"/>
    </location>
</feature>